<protein>
    <submittedName>
        <fullName evidence="1">16109_t:CDS:1</fullName>
    </submittedName>
</protein>
<feature type="non-terminal residue" evidence="1">
    <location>
        <position position="1"/>
    </location>
</feature>
<name>A0ACA9R2Z4_9GLOM</name>
<dbReference type="EMBL" id="CAJVPW010056219">
    <property type="protein sequence ID" value="CAG8774597.1"/>
    <property type="molecule type" value="Genomic_DNA"/>
</dbReference>
<feature type="non-terminal residue" evidence="1">
    <location>
        <position position="56"/>
    </location>
</feature>
<comment type="caution">
    <text evidence="1">The sequence shown here is derived from an EMBL/GenBank/DDBJ whole genome shotgun (WGS) entry which is preliminary data.</text>
</comment>
<organism evidence="1 2">
    <name type="scientific">Cetraspora pellucida</name>
    <dbReference type="NCBI Taxonomy" id="1433469"/>
    <lineage>
        <taxon>Eukaryota</taxon>
        <taxon>Fungi</taxon>
        <taxon>Fungi incertae sedis</taxon>
        <taxon>Mucoromycota</taxon>
        <taxon>Glomeromycotina</taxon>
        <taxon>Glomeromycetes</taxon>
        <taxon>Diversisporales</taxon>
        <taxon>Gigasporaceae</taxon>
        <taxon>Cetraspora</taxon>
    </lineage>
</organism>
<evidence type="ECO:0000313" key="1">
    <source>
        <dbReference type="EMBL" id="CAG8774597.1"/>
    </source>
</evidence>
<evidence type="ECO:0000313" key="2">
    <source>
        <dbReference type="Proteomes" id="UP000789366"/>
    </source>
</evidence>
<reference evidence="1" key="1">
    <citation type="submission" date="2021-06" db="EMBL/GenBank/DDBJ databases">
        <authorList>
            <person name="Kallberg Y."/>
            <person name="Tangrot J."/>
            <person name="Rosling A."/>
        </authorList>
    </citation>
    <scope>NUCLEOTIDE SEQUENCE</scope>
    <source>
        <strain evidence="1">28 12/20/2015</strain>
    </source>
</reference>
<dbReference type="Proteomes" id="UP000789366">
    <property type="component" value="Unassembled WGS sequence"/>
</dbReference>
<proteinExistence type="predicted"/>
<keyword evidence="2" id="KW-1185">Reference proteome</keyword>
<accession>A0ACA9R2Z4</accession>
<gene>
    <name evidence="1" type="ORF">SPELUC_LOCUS15995</name>
</gene>
<sequence length="56" mass="6605">KEKYNLPVRLEEAENVETNDDETKGMGIEKAEREAFEYFQRAAKNEDPEARSRQPF</sequence>